<evidence type="ECO:0000256" key="1">
    <source>
        <dbReference type="SAM" id="Phobius"/>
    </source>
</evidence>
<name>A0ABU3VCZ8_9RHOB</name>
<dbReference type="EMBL" id="JASMWN010000005">
    <property type="protein sequence ID" value="MDU9003958.1"/>
    <property type="molecule type" value="Genomic_DNA"/>
</dbReference>
<dbReference type="Pfam" id="PF00581">
    <property type="entry name" value="Rhodanese"/>
    <property type="match status" value="1"/>
</dbReference>
<reference evidence="4" key="1">
    <citation type="submission" date="2023-05" db="EMBL/GenBank/DDBJ databases">
        <title>Sedimentitalea sp. nov. JM2-8.</title>
        <authorList>
            <person name="Huang J."/>
        </authorList>
    </citation>
    <scope>NUCLEOTIDE SEQUENCE [LARGE SCALE GENOMIC DNA]</scope>
    <source>
        <strain evidence="4">KHS03</strain>
    </source>
</reference>
<keyword evidence="1" id="KW-0472">Membrane</keyword>
<keyword evidence="1" id="KW-0812">Transmembrane</keyword>
<dbReference type="SMART" id="SM00450">
    <property type="entry name" value="RHOD"/>
    <property type="match status" value="1"/>
</dbReference>
<gene>
    <name evidence="3" type="ORF">QO231_08835</name>
</gene>
<accession>A0ABU3VCZ8</accession>
<protein>
    <submittedName>
        <fullName evidence="3">Rhodanese-like domain-containing protein</fullName>
    </submittedName>
</protein>
<evidence type="ECO:0000259" key="2">
    <source>
        <dbReference type="PROSITE" id="PS50206"/>
    </source>
</evidence>
<dbReference type="InterPro" id="IPR036873">
    <property type="entry name" value="Rhodanese-like_dom_sf"/>
</dbReference>
<comment type="caution">
    <text evidence="3">The sequence shown here is derived from an EMBL/GenBank/DDBJ whole genome shotgun (WGS) entry which is preliminary data.</text>
</comment>
<dbReference type="RefSeq" id="WP_316775235.1">
    <property type="nucleotide sequence ID" value="NZ_JASMWN010000005.1"/>
</dbReference>
<proteinExistence type="predicted"/>
<dbReference type="InterPro" id="IPR001763">
    <property type="entry name" value="Rhodanese-like_dom"/>
</dbReference>
<keyword evidence="1" id="KW-1133">Transmembrane helix</keyword>
<dbReference type="CDD" id="cd00158">
    <property type="entry name" value="RHOD"/>
    <property type="match status" value="1"/>
</dbReference>
<feature type="transmembrane region" description="Helical" evidence="1">
    <location>
        <begin position="35"/>
        <end position="53"/>
    </location>
</feature>
<feature type="domain" description="Rhodanese" evidence="2">
    <location>
        <begin position="77"/>
        <end position="177"/>
    </location>
</feature>
<evidence type="ECO:0000313" key="4">
    <source>
        <dbReference type="Proteomes" id="UP001255416"/>
    </source>
</evidence>
<evidence type="ECO:0000313" key="3">
    <source>
        <dbReference type="EMBL" id="MDU9003958.1"/>
    </source>
</evidence>
<dbReference type="Proteomes" id="UP001255416">
    <property type="component" value="Unassembled WGS sequence"/>
</dbReference>
<organism evidence="3 4">
    <name type="scientific">Sedimentitalea todarodis</name>
    <dbReference type="NCBI Taxonomy" id="1631240"/>
    <lineage>
        <taxon>Bacteria</taxon>
        <taxon>Pseudomonadati</taxon>
        <taxon>Pseudomonadota</taxon>
        <taxon>Alphaproteobacteria</taxon>
        <taxon>Rhodobacterales</taxon>
        <taxon>Paracoccaceae</taxon>
        <taxon>Sedimentitalea</taxon>
    </lineage>
</organism>
<dbReference type="SUPFAM" id="SSF52821">
    <property type="entry name" value="Rhodanese/Cell cycle control phosphatase"/>
    <property type="match status" value="1"/>
</dbReference>
<dbReference type="Gene3D" id="3.40.250.10">
    <property type="entry name" value="Rhodanese-like domain"/>
    <property type="match status" value="1"/>
</dbReference>
<keyword evidence="4" id="KW-1185">Reference proteome</keyword>
<sequence length="183" mass="19638">MTCTDTYPWYARPHDGPQTSYTDAQQRETGGMSRARVLIGLAFLAVAAALMAYRVSLIPPDYVGGKLTVAEAHQQAVEGNVVLIDIRRPQEWRHTGVPDGAALLDMRRDDFEPALATIVGPDRSRPIALICARGVRSARLALELTDAGYTNIIDVPEGMLGSAAGPGWLDAGLPVNSAPQESE</sequence>
<dbReference type="PROSITE" id="PS50206">
    <property type="entry name" value="RHODANESE_3"/>
    <property type="match status" value="1"/>
</dbReference>